<protein>
    <submittedName>
        <fullName evidence="2">Uncharacterized protein</fullName>
    </submittedName>
</protein>
<comment type="caution">
    <text evidence="2">The sequence shown here is derived from an EMBL/GenBank/DDBJ whole genome shotgun (WGS) entry which is preliminary data.</text>
</comment>
<keyword evidence="3" id="KW-1185">Reference proteome</keyword>
<keyword evidence="1" id="KW-1133">Transmembrane helix</keyword>
<keyword evidence="1" id="KW-0472">Membrane</keyword>
<keyword evidence="1" id="KW-0812">Transmembrane</keyword>
<gene>
    <name evidence="2" type="ORF">ADUPG1_009605</name>
</gene>
<reference evidence="2" key="1">
    <citation type="submission" date="2022-03" db="EMBL/GenBank/DDBJ databases">
        <title>Draft genome sequence of Aduncisulcus paluster, a free-living microaerophilic Fornicata.</title>
        <authorList>
            <person name="Yuyama I."/>
            <person name="Kume K."/>
            <person name="Tamura T."/>
            <person name="Inagaki Y."/>
            <person name="Hashimoto T."/>
        </authorList>
    </citation>
    <scope>NUCLEOTIDE SEQUENCE</scope>
    <source>
        <strain evidence="2">NY0171</strain>
    </source>
</reference>
<accession>A0ABQ5KW66</accession>
<proteinExistence type="predicted"/>
<evidence type="ECO:0000313" key="3">
    <source>
        <dbReference type="Proteomes" id="UP001057375"/>
    </source>
</evidence>
<evidence type="ECO:0000313" key="2">
    <source>
        <dbReference type="EMBL" id="GKT36692.1"/>
    </source>
</evidence>
<dbReference type="EMBL" id="BQXS01011281">
    <property type="protein sequence ID" value="GKT36692.1"/>
    <property type="molecule type" value="Genomic_DNA"/>
</dbReference>
<organism evidence="2 3">
    <name type="scientific">Aduncisulcus paluster</name>
    <dbReference type="NCBI Taxonomy" id="2918883"/>
    <lineage>
        <taxon>Eukaryota</taxon>
        <taxon>Metamonada</taxon>
        <taxon>Carpediemonas-like organisms</taxon>
        <taxon>Aduncisulcus</taxon>
    </lineage>
</organism>
<dbReference type="Proteomes" id="UP001057375">
    <property type="component" value="Unassembled WGS sequence"/>
</dbReference>
<feature type="transmembrane region" description="Helical" evidence="1">
    <location>
        <begin position="12"/>
        <end position="30"/>
    </location>
</feature>
<sequence>MYLFEWTKYFRLLFNLSFVLPFICIVFSPLSGCDSLTIEESLHMLVLQIVSDHEYIPDDIMTQFAELEDTTEEITFDPDSITEALQGVYLETFETTEIMLREMNAKFHESLAEYLSTGTDGISTPLQDALLPLSSGTYSDIHRTEVD</sequence>
<name>A0ABQ5KW66_9EUKA</name>
<feature type="non-terminal residue" evidence="2">
    <location>
        <position position="147"/>
    </location>
</feature>
<evidence type="ECO:0000256" key="1">
    <source>
        <dbReference type="SAM" id="Phobius"/>
    </source>
</evidence>